<dbReference type="GO" id="GO:0003677">
    <property type="term" value="F:DNA binding"/>
    <property type="evidence" value="ECO:0007669"/>
    <property type="project" value="InterPro"/>
</dbReference>
<dbReference type="PANTHER" id="PTHR15180:SF1">
    <property type="entry name" value="GENERAL TRANSCRIPTION FACTOR 3C POLYPEPTIDE 1"/>
    <property type="match status" value="1"/>
</dbReference>
<organism evidence="3 4">
    <name type="scientific">Aphanomyces euteiches</name>
    <dbReference type="NCBI Taxonomy" id="100861"/>
    <lineage>
        <taxon>Eukaryota</taxon>
        <taxon>Sar</taxon>
        <taxon>Stramenopiles</taxon>
        <taxon>Oomycota</taxon>
        <taxon>Saprolegniomycetes</taxon>
        <taxon>Saprolegniales</taxon>
        <taxon>Verrucalvaceae</taxon>
        <taxon>Aphanomyces</taxon>
    </lineage>
</organism>
<sequence length="1420" mass="162910">MAGVNRILARLIENVALEGRSGISVYELFERYSGTPDSFLREACWTALVKASATADEIPALHFSIPSRACDVDEIAKLTLKDASHRQVYVVACQALRYRALHLTNHITIAEDSTSFLILETVGKSRAKGLSTMDINTQIRENIPRNADHKKFDAELRTLHHYMDRLISQKLLVKKMLQITENFKCKRFNMVLLPRFDSEFDHEKSVPGSIFEEDSSWKYRAVDHLLSYLSQQENRQCTFNDGMRGICAEKKKLEALKNHIICESKKAGSTFPIEIFTAQRSDARQKFWCLRLRDIEENSGDAEEKEPTALVHEMGLLEQIFNMIVAAGDTGVTSPDLKNNLGLHGKTAYRIFNIITTEYPVRMEKTVIGRNSVYRLFSMISNRSMVPQASNPSKGSHKYTLRKSLVDTVSKSTEASPTDTTAIRRQHILDRLRAEKVVSLYSLRSSIIELENYAHDGQRCHFNSGHRVDVRSIIRIVELHPEMKLQYCEMPLKSSLLASSTKTSRLILHVSATQDDLKTYLNQYSRDSRLQALNSKAFVNPNVMIHPNLEPSTTSIAYKFKNTLTVKSLYERDRERQSHLLGKCHGFLYRCRLFHIHLFEYLQTATVTKLLSDAAESLAPDRLFTLDPVFRSMPVVLYVRILGIGQLLLPDEVTHVQNAIKNKTLLADLPKEMQKKITHRQNRRLTRLLRTLIDLRVIRPYRLSHDELMTLLEFTDDAGDLDVPRLVQYTLYDRLVGGFFVWHHAQRLHFEDPEWNTWNSVHVNTTRCVYSFGHEVPLAHTFSSREAVELFWEAMECCAVEQLAYSPAPGQVVKVPPLDVAEHITMSTAKNWTPNTHGVRFNRRDKKTHEPRIPGTNKIIMRKRMKPKPCRPLRSKKYLFVPRGVRVDAPFTPEEDHAILQVYFDQLQSIWKVPVPVEMQLPDEPVAIRNADVFRTHVSMVSITRAATSHRSVNRVRRRIEELLGMAPLKLQHHELKKTFFGSTRFTEEDEVASNPRLSALVTRVFMILFTSDGAYNQMAAEHLVGAWSRQEITLVWRYFWLKGWIVAPKPYHIRGFVLTRRFQEIFKGSSTVSYPLAMFIEAAEQASFLESRDVDDDEDDNTIRCCSAIEHAALVLGQGSYEVQHTPLPEKPKSKPQSMKRRRDHRHATSGVGLLNHLDQSELDQWQAVFHLTTQETRATECAFSHQMFPEPPLKRTKTTKLIPFAHIEQVLLAAEERGLSIPELVNALNGRRAIVEESIETYQEEGKILQVDGWTCCRYVLPQFGHIWTVYPYATTSNGSIELDTTMGTTPHPWLKLTTQPNGPWLVRFQRKLVALLITYPGCGEDAAYTAFEGVLPLQQLRIVLSDLVQEEVIYARIVERQPASFHLFGNNESVPRIYVPGDTSLLQIDRSRYVVHYFPTPDCIVKYGFMVKDINRL</sequence>
<gene>
    <name evidence="3" type="ORF">Ae201684_001576</name>
</gene>
<protein>
    <recommendedName>
        <fullName evidence="2">DUF7646 domain-containing protein</fullName>
    </recommendedName>
</protein>
<feature type="domain" description="DUF7646" evidence="2">
    <location>
        <begin position="309"/>
        <end position="378"/>
    </location>
</feature>
<evidence type="ECO:0000313" key="4">
    <source>
        <dbReference type="Proteomes" id="UP000481153"/>
    </source>
</evidence>
<evidence type="ECO:0000256" key="1">
    <source>
        <dbReference type="SAM" id="MobiDB-lite"/>
    </source>
</evidence>
<dbReference type="InterPro" id="IPR044210">
    <property type="entry name" value="Tfc3-like"/>
</dbReference>
<dbReference type="GO" id="GO:0042791">
    <property type="term" value="P:5S class rRNA transcription by RNA polymerase III"/>
    <property type="evidence" value="ECO:0007669"/>
    <property type="project" value="TreeGrafter"/>
</dbReference>
<dbReference type="GO" id="GO:0000127">
    <property type="term" value="C:transcription factor TFIIIC complex"/>
    <property type="evidence" value="ECO:0007669"/>
    <property type="project" value="InterPro"/>
</dbReference>
<keyword evidence="4" id="KW-1185">Reference proteome</keyword>
<dbReference type="InterPro" id="IPR056063">
    <property type="entry name" value="DUF7646"/>
</dbReference>
<reference evidence="3 4" key="1">
    <citation type="submission" date="2019-07" db="EMBL/GenBank/DDBJ databases">
        <title>Genomics analysis of Aphanomyces spp. identifies a new class of oomycete effector associated with host adaptation.</title>
        <authorList>
            <person name="Gaulin E."/>
        </authorList>
    </citation>
    <scope>NUCLEOTIDE SEQUENCE [LARGE SCALE GENOMIC DNA]</scope>
    <source>
        <strain evidence="3 4">ATCC 201684</strain>
    </source>
</reference>
<proteinExistence type="predicted"/>
<name>A0A6G0XTJ5_9STRA</name>
<evidence type="ECO:0000313" key="3">
    <source>
        <dbReference type="EMBL" id="KAF0743934.1"/>
    </source>
</evidence>
<dbReference type="Pfam" id="PF24657">
    <property type="entry name" value="DUF7646"/>
    <property type="match status" value="1"/>
</dbReference>
<evidence type="ECO:0000259" key="2">
    <source>
        <dbReference type="Pfam" id="PF24657"/>
    </source>
</evidence>
<feature type="region of interest" description="Disordered" evidence="1">
    <location>
        <begin position="1125"/>
        <end position="1147"/>
    </location>
</feature>
<dbReference type="Proteomes" id="UP000481153">
    <property type="component" value="Unassembled WGS sequence"/>
</dbReference>
<accession>A0A6G0XTJ5</accession>
<dbReference type="GO" id="GO:0006384">
    <property type="term" value="P:transcription initiation at RNA polymerase III promoter"/>
    <property type="evidence" value="ECO:0007669"/>
    <property type="project" value="InterPro"/>
</dbReference>
<dbReference type="PANTHER" id="PTHR15180">
    <property type="entry name" value="GENERAL TRANSCRIPTION FACTOR 3C POLYPEPTIDE 1"/>
    <property type="match status" value="1"/>
</dbReference>
<comment type="caution">
    <text evidence="3">The sequence shown here is derived from an EMBL/GenBank/DDBJ whole genome shotgun (WGS) entry which is preliminary data.</text>
</comment>
<dbReference type="VEuPathDB" id="FungiDB:AeMF1_002984"/>
<dbReference type="EMBL" id="VJMJ01000012">
    <property type="protein sequence ID" value="KAF0743934.1"/>
    <property type="molecule type" value="Genomic_DNA"/>
</dbReference>